<evidence type="ECO:0000256" key="1">
    <source>
        <dbReference type="SAM" id="SignalP"/>
    </source>
</evidence>
<reference evidence="2" key="1">
    <citation type="submission" date="2020-09" db="EMBL/GenBank/DDBJ databases">
        <title>Genome-Enabled Discovery of Anthraquinone Biosynthesis in Senna tora.</title>
        <authorList>
            <person name="Kang S.-H."/>
            <person name="Pandey R.P."/>
            <person name="Lee C.-M."/>
            <person name="Sim J.-S."/>
            <person name="Jeong J.-T."/>
            <person name="Choi B.-S."/>
            <person name="Jung M."/>
            <person name="Ginzburg D."/>
            <person name="Zhao K."/>
            <person name="Won S.Y."/>
            <person name="Oh T.-J."/>
            <person name="Yu Y."/>
            <person name="Kim N.-H."/>
            <person name="Lee O.R."/>
            <person name="Lee T.-H."/>
            <person name="Bashyal P."/>
            <person name="Kim T.-S."/>
            <person name="Lee W.-H."/>
            <person name="Kawkins C."/>
            <person name="Kim C.-K."/>
            <person name="Kim J.S."/>
            <person name="Ahn B.O."/>
            <person name="Rhee S.Y."/>
            <person name="Sohng J.K."/>
        </authorList>
    </citation>
    <scope>NUCLEOTIDE SEQUENCE</scope>
    <source>
        <tissue evidence="2">Leaf</tissue>
    </source>
</reference>
<evidence type="ECO:0008006" key="4">
    <source>
        <dbReference type="Google" id="ProtNLM"/>
    </source>
</evidence>
<evidence type="ECO:0000313" key="3">
    <source>
        <dbReference type="Proteomes" id="UP000634136"/>
    </source>
</evidence>
<feature type="chain" id="PRO_5032853490" description="Secreted protein" evidence="1">
    <location>
        <begin position="18"/>
        <end position="123"/>
    </location>
</feature>
<name>A0A834SHA0_9FABA</name>
<proteinExistence type="predicted"/>
<dbReference type="Proteomes" id="UP000634136">
    <property type="component" value="Unassembled WGS sequence"/>
</dbReference>
<keyword evidence="1" id="KW-0732">Signal</keyword>
<gene>
    <name evidence="2" type="ORF">G2W53_044768</name>
</gene>
<dbReference type="AlphaFoldDB" id="A0A834SHA0"/>
<organism evidence="2 3">
    <name type="scientific">Senna tora</name>
    <dbReference type="NCBI Taxonomy" id="362788"/>
    <lineage>
        <taxon>Eukaryota</taxon>
        <taxon>Viridiplantae</taxon>
        <taxon>Streptophyta</taxon>
        <taxon>Embryophyta</taxon>
        <taxon>Tracheophyta</taxon>
        <taxon>Spermatophyta</taxon>
        <taxon>Magnoliopsida</taxon>
        <taxon>eudicotyledons</taxon>
        <taxon>Gunneridae</taxon>
        <taxon>Pentapetalae</taxon>
        <taxon>rosids</taxon>
        <taxon>fabids</taxon>
        <taxon>Fabales</taxon>
        <taxon>Fabaceae</taxon>
        <taxon>Caesalpinioideae</taxon>
        <taxon>Cassia clade</taxon>
        <taxon>Senna</taxon>
    </lineage>
</organism>
<dbReference type="EMBL" id="JAAIUW010000192">
    <property type="protein sequence ID" value="KAF7800732.1"/>
    <property type="molecule type" value="Genomic_DNA"/>
</dbReference>
<keyword evidence="3" id="KW-1185">Reference proteome</keyword>
<protein>
    <recommendedName>
        <fullName evidence="4">Secreted protein</fullName>
    </recommendedName>
</protein>
<evidence type="ECO:0000313" key="2">
    <source>
        <dbReference type="EMBL" id="KAF7800732.1"/>
    </source>
</evidence>
<accession>A0A834SHA0</accession>
<sequence>MVFALKHLLSLLIVASARHTMVMLLTPSDFSLCLTYQLAPWLHQPLFCFCCSSHGSGSAVAEPAEPEPWFCSSHGSVGSAAEPWFCCCITVDVVSVPPTNISYLYSRNILLIGFGMSEAESYG</sequence>
<comment type="caution">
    <text evidence="2">The sequence shown here is derived from an EMBL/GenBank/DDBJ whole genome shotgun (WGS) entry which is preliminary data.</text>
</comment>
<feature type="signal peptide" evidence="1">
    <location>
        <begin position="1"/>
        <end position="17"/>
    </location>
</feature>